<gene>
    <name evidence="2" type="primary">25</name>
    <name evidence="2" type="ORF">PHIT46-1_25</name>
</gene>
<dbReference type="Proteomes" id="UP000594984">
    <property type="component" value="Segment"/>
</dbReference>
<proteinExistence type="predicted"/>
<reference evidence="2 3" key="1">
    <citation type="submission" date="2020-12" db="EMBL/GenBank/DDBJ databases">
        <authorList>
            <person name="Amarh E.D."/>
            <person name="Dedrick R.M."/>
            <person name="Garlena R.A."/>
            <person name="Russell D.A."/>
            <person name="Jacobs-Sera D."/>
            <person name="Hatfull G.F."/>
        </authorList>
    </citation>
    <scope>NUCLEOTIDE SEQUENCE [LARGE SCALE GENOMIC DNA]</scope>
</reference>
<keyword evidence="3" id="KW-1185">Reference proteome</keyword>
<dbReference type="GeneID" id="63911382"/>
<dbReference type="KEGG" id="vg:63911382"/>
<dbReference type="EMBL" id="MW353181">
    <property type="protein sequence ID" value="QPP19659.1"/>
    <property type="molecule type" value="Genomic_DNA"/>
</dbReference>
<evidence type="ECO:0000313" key="2">
    <source>
        <dbReference type="EMBL" id="QPP19659.1"/>
    </source>
</evidence>
<feature type="region of interest" description="Disordered" evidence="1">
    <location>
        <begin position="1"/>
        <end position="38"/>
    </location>
</feature>
<protein>
    <submittedName>
        <fullName evidence="2">Uncharacterized protein</fullName>
    </submittedName>
</protein>
<name>A0A7T1X251_9CAUD</name>
<sequence>MRPASAPAIRESPRHEAGSAGDAARHQHPRGATFRNGKRDIMKPIVKWLIKTAIEATREYFHEHPEVVDEAADAVASRIAAGLPKLVDSLTNLTPWQWDDKALDGLAERVAKLLPELVRQFLGFGPRP</sequence>
<organism evidence="2 3">
    <name type="scientific">Mycobacterium phage phiT46-1</name>
    <dbReference type="NCBI Taxonomy" id="2775045"/>
    <lineage>
        <taxon>Viruses</taxon>
        <taxon>Duplodnaviria</taxon>
        <taxon>Heunggongvirae</taxon>
        <taxon>Uroviricota</taxon>
        <taxon>Caudoviricetes</taxon>
        <taxon>Mycoabscvirus</taxon>
        <taxon>Mycoabscvirus phiT46-1</taxon>
    </lineage>
</organism>
<dbReference type="RefSeq" id="YP_010050648.1">
    <property type="nucleotide sequence ID" value="NC_054432.1"/>
</dbReference>
<accession>A0A7T1X251</accession>
<evidence type="ECO:0000313" key="3">
    <source>
        <dbReference type="Proteomes" id="UP000594984"/>
    </source>
</evidence>
<evidence type="ECO:0000256" key="1">
    <source>
        <dbReference type="SAM" id="MobiDB-lite"/>
    </source>
</evidence>